<protein>
    <submittedName>
        <fullName evidence="1">Uncharacterized protein</fullName>
    </submittedName>
</protein>
<dbReference type="AlphaFoldDB" id="A0A0C9Z5R8"/>
<organism evidence="1 2">
    <name type="scientific">Pisolithus microcarpus 441</name>
    <dbReference type="NCBI Taxonomy" id="765257"/>
    <lineage>
        <taxon>Eukaryota</taxon>
        <taxon>Fungi</taxon>
        <taxon>Dikarya</taxon>
        <taxon>Basidiomycota</taxon>
        <taxon>Agaricomycotina</taxon>
        <taxon>Agaricomycetes</taxon>
        <taxon>Agaricomycetidae</taxon>
        <taxon>Boletales</taxon>
        <taxon>Sclerodermatineae</taxon>
        <taxon>Pisolithaceae</taxon>
        <taxon>Pisolithus</taxon>
    </lineage>
</organism>
<dbReference type="Proteomes" id="UP000054018">
    <property type="component" value="Unassembled WGS sequence"/>
</dbReference>
<reference evidence="1 2" key="1">
    <citation type="submission" date="2014-04" db="EMBL/GenBank/DDBJ databases">
        <authorList>
            <consortium name="DOE Joint Genome Institute"/>
            <person name="Kuo A."/>
            <person name="Kohler A."/>
            <person name="Costa M.D."/>
            <person name="Nagy L.G."/>
            <person name="Floudas D."/>
            <person name="Copeland A."/>
            <person name="Barry K.W."/>
            <person name="Cichocki N."/>
            <person name="Veneault-Fourrey C."/>
            <person name="LaButti K."/>
            <person name="Lindquist E.A."/>
            <person name="Lipzen A."/>
            <person name="Lundell T."/>
            <person name="Morin E."/>
            <person name="Murat C."/>
            <person name="Sun H."/>
            <person name="Tunlid A."/>
            <person name="Henrissat B."/>
            <person name="Grigoriev I.V."/>
            <person name="Hibbett D.S."/>
            <person name="Martin F."/>
            <person name="Nordberg H.P."/>
            <person name="Cantor M.N."/>
            <person name="Hua S.X."/>
        </authorList>
    </citation>
    <scope>NUCLEOTIDE SEQUENCE [LARGE SCALE GENOMIC DNA]</scope>
    <source>
        <strain evidence="1 2">441</strain>
    </source>
</reference>
<keyword evidence="2" id="KW-1185">Reference proteome</keyword>
<proteinExistence type="predicted"/>
<reference evidence="2" key="2">
    <citation type="submission" date="2015-01" db="EMBL/GenBank/DDBJ databases">
        <title>Evolutionary Origins and Diversification of the Mycorrhizal Mutualists.</title>
        <authorList>
            <consortium name="DOE Joint Genome Institute"/>
            <consortium name="Mycorrhizal Genomics Consortium"/>
            <person name="Kohler A."/>
            <person name="Kuo A."/>
            <person name="Nagy L.G."/>
            <person name="Floudas D."/>
            <person name="Copeland A."/>
            <person name="Barry K.W."/>
            <person name="Cichocki N."/>
            <person name="Veneault-Fourrey C."/>
            <person name="LaButti K."/>
            <person name="Lindquist E.A."/>
            <person name="Lipzen A."/>
            <person name="Lundell T."/>
            <person name="Morin E."/>
            <person name="Murat C."/>
            <person name="Riley R."/>
            <person name="Ohm R."/>
            <person name="Sun H."/>
            <person name="Tunlid A."/>
            <person name="Henrissat B."/>
            <person name="Grigoriev I.V."/>
            <person name="Hibbett D.S."/>
            <person name="Martin F."/>
        </authorList>
    </citation>
    <scope>NUCLEOTIDE SEQUENCE [LARGE SCALE GENOMIC DNA]</scope>
    <source>
        <strain evidence="2">441</strain>
    </source>
</reference>
<sequence length="50" mass="5742">MQWTINKMISSFRDVTKAGKESLFLTYELTGEPGTFPYPQNSQSQLFPLL</sequence>
<name>A0A0C9Z5R8_9AGAM</name>
<dbReference type="HOGENOM" id="CLU_3125634_0_0_1"/>
<gene>
    <name evidence="1" type="ORF">PISMIDRAFT_539750</name>
</gene>
<evidence type="ECO:0000313" key="2">
    <source>
        <dbReference type="Proteomes" id="UP000054018"/>
    </source>
</evidence>
<evidence type="ECO:0000313" key="1">
    <source>
        <dbReference type="EMBL" id="KIK21464.1"/>
    </source>
</evidence>
<dbReference type="EMBL" id="KN833751">
    <property type="protein sequence ID" value="KIK21464.1"/>
    <property type="molecule type" value="Genomic_DNA"/>
</dbReference>
<accession>A0A0C9Z5R8</accession>